<name>A0A2W2B7G8_9BACT</name>
<keyword evidence="3" id="KW-1185">Reference proteome</keyword>
<keyword evidence="1" id="KW-1133">Transmembrane helix</keyword>
<evidence type="ECO:0000313" key="2">
    <source>
        <dbReference type="EMBL" id="PZF72199.1"/>
    </source>
</evidence>
<proteinExistence type="predicted"/>
<comment type="caution">
    <text evidence="2">The sequence shown here is derived from an EMBL/GenBank/DDBJ whole genome shotgun (WGS) entry which is preliminary data.</text>
</comment>
<evidence type="ECO:0000256" key="1">
    <source>
        <dbReference type="SAM" id="Phobius"/>
    </source>
</evidence>
<protein>
    <recommendedName>
        <fullName evidence="4">Protein BatD</fullName>
    </recommendedName>
</protein>
<reference evidence="2 3" key="1">
    <citation type="submission" date="2018-06" db="EMBL/GenBank/DDBJ databases">
        <title>Mucibacter soli gen. nov., sp. nov., a new member of the family Chitinophagaceae producing mucin.</title>
        <authorList>
            <person name="Kim M.-K."/>
            <person name="Park S."/>
            <person name="Kim T.-S."/>
            <person name="Joung Y."/>
            <person name="Han J.-H."/>
            <person name="Kim S.B."/>
        </authorList>
    </citation>
    <scope>NUCLEOTIDE SEQUENCE [LARGE SCALE GENOMIC DNA]</scope>
    <source>
        <strain evidence="2 3">R1-15</strain>
    </source>
</reference>
<evidence type="ECO:0008006" key="4">
    <source>
        <dbReference type="Google" id="ProtNLM"/>
    </source>
</evidence>
<organism evidence="2 3">
    <name type="scientific">Taibaiella soli</name>
    <dbReference type="NCBI Taxonomy" id="1649169"/>
    <lineage>
        <taxon>Bacteria</taxon>
        <taxon>Pseudomonadati</taxon>
        <taxon>Bacteroidota</taxon>
        <taxon>Chitinophagia</taxon>
        <taxon>Chitinophagales</taxon>
        <taxon>Chitinophagaceae</taxon>
        <taxon>Taibaiella</taxon>
    </lineage>
</organism>
<sequence>MIMARNVTSVSRFFLFISLIFCSYFSFAQSDDVKLNAKIDAANISVGDQAHVFIEAQYNQMKGKLQWAEIPDTFNHLEVVEKGKIDTLKQGDLITLKQRISVTGFDSGSFTVPSFLFSAIPNNGSSYTVGTDSFQLLVQTVAVDTTKGYKGIKGIIMVKSSWKDYIWLIIGCLVFVVLIVFVIQYFIRNRKVAAPEVKPAAPVESLQEKYNRLLSELDQKQLWQNNQVKEYYVQLTDILRDYIEKRFQTPAMELTTDEILSKAALRSDMQPYQGMLSNTLRMADLAKFAKAQPLPQEHMQAMESVREFVNATKLVITETTTK</sequence>
<keyword evidence="1" id="KW-0472">Membrane</keyword>
<gene>
    <name evidence="2" type="ORF">DN068_14800</name>
</gene>
<keyword evidence="1" id="KW-0812">Transmembrane</keyword>
<dbReference type="EMBL" id="QKTW01000019">
    <property type="protein sequence ID" value="PZF72199.1"/>
    <property type="molecule type" value="Genomic_DNA"/>
</dbReference>
<accession>A0A2W2B7G8</accession>
<dbReference type="Proteomes" id="UP000248745">
    <property type="component" value="Unassembled WGS sequence"/>
</dbReference>
<dbReference type="AlphaFoldDB" id="A0A2W2B7G8"/>
<feature type="transmembrane region" description="Helical" evidence="1">
    <location>
        <begin position="165"/>
        <end position="187"/>
    </location>
</feature>
<evidence type="ECO:0000313" key="3">
    <source>
        <dbReference type="Proteomes" id="UP000248745"/>
    </source>
</evidence>